<feature type="transmembrane region" description="Helical" evidence="7">
    <location>
        <begin position="188"/>
        <end position="209"/>
    </location>
</feature>
<dbReference type="InterPro" id="IPR031312">
    <property type="entry name" value="Na/sul_symport_CS"/>
</dbReference>
<feature type="transmembrane region" description="Helical" evidence="7">
    <location>
        <begin position="109"/>
        <end position="137"/>
    </location>
</feature>
<dbReference type="Pfam" id="PF03600">
    <property type="entry name" value="CitMHS"/>
    <property type="match status" value="1"/>
</dbReference>
<protein>
    <submittedName>
        <fullName evidence="9">Sodium-dependent dicarboxylate transporter SdcS</fullName>
    </submittedName>
</protein>
<name>A0A5B9MF99_9BACT</name>
<dbReference type="SUPFAM" id="SSF116726">
    <property type="entry name" value="TrkA C-terminal domain-like"/>
    <property type="match status" value="2"/>
</dbReference>
<proteinExistence type="predicted"/>
<feature type="transmembrane region" description="Helical" evidence="7">
    <location>
        <begin position="149"/>
        <end position="168"/>
    </location>
</feature>
<evidence type="ECO:0000256" key="1">
    <source>
        <dbReference type="ARBA" id="ARBA00004141"/>
    </source>
</evidence>
<keyword evidence="5 7" id="KW-1133">Transmembrane helix</keyword>
<feature type="transmembrane region" description="Helical" evidence="7">
    <location>
        <begin position="39"/>
        <end position="57"/>
    </location>
</feature>
<dbReference type="GO" id="GO:0005886">
    <property type="term" value="C:plasma membrane"/>
    <property type="evidence" value="ECO:0007669"/>
    <property type="project" value="TreeGrafter"/>
</dbReference>
<dbReference type="AlphaFoldDB" id="A0A5B9MF99"/>
<evidence type="ECO:0000256" key="3">
    <source>
        <dbReference type="ARBA" id="ARBA00022692"/>
    </source>
</evidence>
<dbReference type="Gene3D" id="3.30.70.1450">
    <property type="entry name" value="Regulator of K+ conductance, C-terminal domain"/>
    <property type="match status" value="2"/>
</dbReference>
<dbReference type="PANTHER" id="PTHR43652">
    <property type="entry name" value="BASIC AMINO ACID ANTIPORTER YFCC-RELATED"/>
    <property type="match status" value="1"/>
</dbReference>
<accession>A0A5B9MF99</accession>
<dbReference type="PROSITE" id="PS51202">
    <property type="entry name" value="RCK_C"/>
    <property type="match status" value="2"/>
</dbReference>
<dbReference type="InterPro" id="IPR004680">
    <property type="entry name" value="Cit_transptr-like_dom"/>
</dbReference>
<dbReference type="InterPro" id="IPR006037">
    <property type="entry name" value="RCK_C"/>
</dbReference>
<dbReference type="PROSITE" id="PS01271">
    <property type="entry name" value="NA_SULFATE"/>
    <property type="match status" value="1"/>
</dbReference>
<sequence length="622" mass="65938">MLTPLSQRRYYFPMTTDIWIVTCVLLATIIAFVLDRFRLDVVAFISLMVLLLTGILTPTEATAGFSNSLVLMIAGLFVVGGAILESGVADLAGRWLGRLGGTSTIRLTVIVMLASALLSAFLSSTGTVAVMLPVVLSLCRRAKVSPSKLLIPLAFAASLGGMLTLIGTPPNMVVNQVLRDAGLDTFHFFSFAPAGILMLTLGIVFMCTIGTRLLPAQRTGSGNASQDQGFVSRPELIHSYGVDGQIREIRIPHGSTFAGRTLRDLRLRTVFHVNVIAVSTTGARGTVVRKCDPDTLLQPGDTLLIKSSNEEAIANLISEGKIELIASTAALPKEVYLAELIIPPRSEFVGRTVRDVDFFRIYGAMVLALQHRNKPVGTRTSDTPLVPGDTLLIAANASALKRLRKSRSNVLLVSEQEEQRESPLTPAARWVVVILVGMLIAMSAGIVANVTAVLAAATLMVIAGAFRGSNAYQSINWESIVMIASVMPLATALEKTGTLDLVVGEIVESPGLTSPSSLLLLLFAVTSLLSQAISNTATGVLIAPLALQLAERLGISPYPLLMGVALAASTAFSTPVASPINALVAGAGNYRFGDFLKVGVLLQLLILFATLAIVPLLFPFSP</sequence>
<dbReference type="GO" id="GO:0008324">
    <property type="term" value="F:monoatomic cation transmembrane transporter activity"/>
    <property type="evidence" value="ECO:0007669"/>
    <property type="project" value="InterPro"/>
</dbReference>
<evidence type="ECO:0000259" key="8">
    <source>
        <dbReference type="PROSITE" id="PS51202"/>
    </source>
</evidence>
<feature type="transmembrane region" description="Helical" evidence="7">
    <location>
        <begin position="12"/>
        <end position="33"/>
    </location>
</feature>
<keyword evidence="6 7" id="KW-0472">Membrane</keyword>
<keyword evidence="2" id="KW-0813">Transport</keyword>
<comment type="subcellular location">
    <subcellularLocation>
        <location evidence="1">Membrane</location>
        <topology evidence="1">Multi-pass membrane protein</topology>
    </subcellularLocation>
</comment>
<evidence type="ECO:0000313" key="9">
    <source>
        <dbReference type="EMBL" id="QEF97797.1"/>
    </source>
</evidence>
<evidence type="ECO:0000256" key="2">
    <source>
        <dbReference type="ARBA" id="ARBA00022448"/>
    </source>
</evidence>
<gene>
    <name evidence="9" type="primary">sdcS_1</name>
    <name evidence="9" type="ORF">Mal15_18410</name>
</gene>
<feature type="transmembrane region" description="Helical" evidence="7">
    <location>
        <begin position="430"/>
        <end position="463"/>
    </location>
</feature>
<feature type="transmembrane region" description="Helical" evidence="7">
    <location>
        <begin position="600"/>
        <end position="620"/>
    </location>
</feature>
<evidence type="ECO:0000256" key="5">
    <source>
        <dbReference type="ARBA" id="ARBA00022989"/>
    </source>
</evidence>
<reference evidence="9 10" key="1">
    <citation type="submission" date="2019-02" db="EMBL/GenBank/DDBJ databases">
        <title>Planctomycetal bacteria perform biofilm scaping via a novel small molecule.</title>
        <authorList>
            <person name="Jeske O."/>
            <person name="Boedeker C."/>
            <person name="Wiegand S."/>
            <person name="Breitling P."/>
            <person name="Kallscheuer N."/>
            <person name="Jogler M."/>
            <person name="Rohde M."/>
            <person name="Petersen J."/>
            <person name="Medema M.H."/>
            <person name="Surup F."/>
            <person name="Jogler C."/>
        </authorList>
    </citation>
    <scope>NUCLEOTIDE SEQUENCE [LARGE SCALE GENOMIC DNA]</scope>
    <source>
        <strain evidence="9 10">Mal15</strain>
    </source>
</reference>
<evidence type="ECO:0000313" key="10">
    <source>
        <dbReference type="Proteomes" id="UP000321353"/>
    </source>
</evidence>
<feature type="domain" description="RCK C-terminal" evidence="8">
    <location>
        <begin position="234"/>
        <end position="322"/>
    </location>
</feature>
<dbReference type="InterPro" id="IPR036721">
    <property type="entry name" value="RCK_C_sf"/>
</dbReference>
<feature type="transmembrane region" description="Helical" evidence="7">
    <location>
        <begin position="559"/>
        <end position="580"/>
    </location>
</feature>
<organism evidence="9 10">
    <name type="scientific">Stieleria maiorica</name>
    <dbReference type="NCBI Taxonomy" id="2795974"/>
    <lineage>
        <taxon>Bacteria</taxon>
        <taxon>Pseudomonadati</taxon>
        <taxon>Planctomycetota</taxon>
        <taxon>Planctomycetia</taxon>
        <taxon>Pirellulales</taxon>
        <taxon>Pirellulaceae</taxon>
        <taxon>Stieleria</taxon>
    </lineage>
</organism>
<dbReference type="Proteomes" id="UP000321353">
    <property type="component" value="Chromosome"/>
</dbReference>
<dbReference type="GO" id="GO:0006813">
    <property type="term" value="P:potassium ion transport"/>
    <property type="evidence" value="ECO:0007669"/>
    <property type="project" value="InterPro"/>
</dbReference>
<dbReference type="PANTHER" id="PTHR43652:SF1">
    <property type="entry name" value="RESPONSE REGULATOR"/>
    <property type="match status" value="1"/>
</dbReference>
<feature type="domain" description="RCK C-terminal" evidence="8">
    <location>
        <begin position="323"/>
        <end position="409"/>
    </location>
</feature>
<keyword evidence="10" id="KW-1185">Reference proteome</keyword>
<evidence type="ECO:0000256" key="6">
    <source>
        <dbReference type="ARBA" id="ARBA00023136"/>
    </source>
</evidence>
<evidence type="ECO:0000256" key="7">
    <source>
        <dbReference type="SAM" id="Phobius"/>
    </source>
</evidence>
<dbReference type="InterPro" id="IPR051679">
    <property type="entry name" value="DASS-Related_Transporters"/>
</dbReference>
<keyword evidence="4" id="KW-0677">Repeat</keyword>
<feature type="transmembrane region" description="Helical" evidence="7">
    <location>
        <begin position="518"/>
        <end position="547"/>
    </location>
</feature>
<dbReference type="KEGG" id="smam:Mal15_18410"/>
<feature type="transmembrane region" description="Helical" evidence="7">
    <location>
        <begin position="69"/>
        <end position="89"/>
    </location>
</feature>
<keyword evidence="3 7" id="KW-0812">Transmembrane</keyword>
<dbReference type="EMBL" id="CP036264">
    <property type="protein sequence ID" value="QEF97797.1"/>
    <property type="molecule type" value="Genomic_DNA"/>
</dbReference>
<dbReference type="Pfam" id="PF02080">
    <property type="entry name" value="TrkA_C"/>
    <property type="match status" value="2"/>
</dbReference>
<evidence type="ECO:0000256" key="4">
    <source>
        <dbReference type="ARBA" id="ARBA00022737"/>
    </source>
</evidence>